<dbReference type="Gene3D" id="3.20.20.210">
    <property type="match status" value="1"/>
</dbReference>
<evidence type="ECO:0000313" key="2">
    <source>
        <dbReference type="Proteomes" id="UP000001784"/>
    </source>
</evidence>
<keyword evidence="2" id="KW-1185">Reference proteome</keyword>
<dbReference type="STRING" id="335543.Sfum_3079"/>
<accession>A0LMV0</accession>
<dbReference type="AlphaFoldDB" id="A0LMV0"/>
<reference evidence="1 2" key="1">
    <citation type="submission" date="2006-10" db="EMBL/GenBank/DDBJ databases">
        <title>Complete sequence of Syntrophobacter fumaroxidans MPOB.</title>
        <authorList>
            <consortium name="US DOE Joint Genome Institute"/>
            <person name="Copeland A."/>
            <person name="Lucas S."/>
            <person name="Lapidus A."/>
            <person name="Barry K."/>
            <person name="Detter J.C."/>
            <person name="Glavina del Rio T."/>
            <person name="Hammon N."/>
            <person name="Israni S."/>
            <person name="Pitluck S."/>
            <person name="Goltsman E.G."/>
            <person name="Martinez M."/>
            <person name="Schmutz J."/>
            <person name="Larimer F."/>
            <person name="Land M."/>
            <person name="Hauser L."/>
            <person name="Kyrpides N."/>
            <person name="Kim E."/>
            <person name="Boone D.R."/>
            <person name="Brockman F."/>
            <person name="Culley D."/>
            <person name="Ferry J."/>
            <person name="Gunsalus R."/>
            <person name="McInerney M.J."/>
            <person name="Morrison M."/>
            <person name="Plugge C."/>
            <person name="Rohlin L."/>
            <person name="Scholten J."/>
            <person name="Sieber J."/>
            <person name="Stams A.J.M."/>
            <person name="Worm P."/>
            <person name="Henstra A.M."/>
            <person name="Richardson P."/>
        </authorList>
    </citation>
    <scope>NUCLEOTIDE SEQUENCE [LARGE SCALE GENOMIC DNA]</scope>
    <source>
        <strain evidence="2">DSM 10017 / MPOB</strain>
    </source>
</reference>
<dbReference type="Proteomes" id="UP000001784">
    <property type="component" value="Chromosome"/>
</dbReference>
<proteinExistence type="predicted"/>
<dbReference type="eggNOG" id="COG0620">
    <property type="taxonomic scope" value="Bacteria"/>
</dbReference>
<dbReference type="InParanoid" id="A0LMV0"/>
<dbReference type="SUPFAM" id="SSF51726">
    <property type="entry name" value="UROD/MetE-like"/>
    <property type="match status" value="1"/>
</dbReference>
<gene>
    <name evidence="1" type="ordered locus">Sfum_3079</name>
</gene>
<evidence type="ECO:0008006" key="3">
    <source>
        <dbReference type="Google" id="ProtNLM"/>
    </source>
</evidence>
<sequence>MLGLQPLASATLVGSMPHRDRGKVIELILRTVPEIPVWPQLPSYPSEGMMVQYLEGLPGVHRESERTCVRTDTEEFDRELYAFYEEYLEVESEARALEDSRFRMGSETGESFFRFLEILGGHRAGLKAVKGQIVGPFTLLAGMKDQQDRALLYDDRLQDAVVKHLAMKAKWQVGRLRAFGCPVIVFLDEPALAGFGSSAFISVTRELVQSLLKEVVDAVHQAGGLAGIHVCANTDWLLAFESGVDIINFDSYKYFDRFALYGDAFSRFMADGRLVAWGMVPTLDRGAILAESAQSLADKWFAQIQHLVTPQLSTQTILAQSIFTPSCGCACLEESIAERVLELTGSLSELMKAACR</sequence>
<dbReference type="InterPro" id="IPR038071">
    <property type="entry name" value="UROD/MetE-like_sf"/>
</dbReference>
<dbReference type="RefSeq" id="WP_011699877.1">
    <property type="nucleotide sequence ID" value="NC_008554.1"/>
</dbReference>
<dbReference type="KEGG" id="sfu:Sfum_3079"/>
<dbReference type="OrthoDB" id="144815at2"/>
<protein>
    <recommendedName>
        <fullName evidence="3">Methionine synthase, vitamin-B12 independent</fullName>
    </recommendedName>
</protein>
<organism evidence="1 2">
    <name type="scientific">Syntrophobacter fumaroxidans (strain DSM 10017 / MPOB)</name>
    <dbReference type="NCBI Taxonomy" id="335543"/>
    <lineage>
        <taxon>Bacteria</taxon>
        <taxon>Pseudomonadati</taxon>
        <taxon>Thermodesulfobacteriota</taxon>
        <taxon>Syntrophobacteria</taxon>
        <taxon>Syntrophobacterales</taxon>
        <taxon>Syntrophobacteraceae</taxon>
        <taxon>Syntrophobacter</taxon>
    </lineage>
</organism>
<dbReference type="EMBL" id="CP000478">
    <property type="protein sequence ID" value="ABK18752.1"/>
    <property type="molecule type" value="Genomic_DNA"/>
</dbReference>
<evidence type="ECO:0000313" key="1">
    <source>
        <dbReference type="EMBL" id="ABK18752.1"/>
    </source>
</evidence>
<name>A0LMV0_SYNFM</name>
<dbReference type="HOGENOM" id="CLU_789227_0_0_7"/>